<dbReference type="PANTHER" id="PTHR34819">
    <property type="entry name" value="LARGE CYSTEINE-RICH PERIPLASMIC PROTEIN OMCB"/>
    <property type="match status" value="1"/>
</dbReference>
<name>A0ABM7YC88_9EURY</name>
<dbReference type="NCBIfam" id="TIGR01451">
    <property type="entry name" value="B_ant_repeat"/>
    <property type="match status" value="1"/>
</dbReference>
<keyword evidence="5" id="KW-1185">Reference proteome</keyword>
<organism evidence="4 5">
    <name type="scientific">Methanothermobacter tenebrarum</name>
    <dbReference type="NCBI Taxonomy" id="680118"/>
    <lineage>
        <taxon>Archaea</taxon>
        <taxon>Methanobacteriati</taxon>
        <taxon>Methanobacteriota</taxon>
        <taxon>Methanomada group</taxon>
        <taxon>Methanobacteria</taxon>
        <taxon>Methanobacteriales</taxon>
        <taxon>Methanobacteriaceae</taxon>
        <taxon>Methanothermobacter</taxon>
    </lineage>
</organism>
<dbReference type="Proteomes" id="UP000831817">
    <property type="component" value="Chromosome"/>
</dbReference>
<dbReference type="InterPro" id="IPR047589">
    <property type="entry name" value="DUF11_rpt"/>
</dbReference>
<feature type="transmembrane region" description="Helical" evidence="2">
    <location>
        <begin position="147"/>
        <end position="164"/>
    </location>
</feature>
<dbReference type="PANTHER" id="PTHR34819:SF3">
    <property type="entry name" value="CELL SURFACE PROTEIN"/>
    <property type="match status" value="1"/>
</dbReference>
<proteinExistence type="predicted"/>
<keyword evidence="2" id="KW-0472">Membrane</keyword>
<evidence type="ECO:0000259" key="3">
    <source>
        <dbReference type="Pfam" id="PF01345"/>
    </source>
</evidence>
<evidence type="ECO:0000313" key="4">
    <source>
        <dbReference type="EMBL" id="BDH78982.1"/>
    </source>
</evidence>
<dbReference type="InterPro" id="IPR001434">
    <property type="entry name" value="OmcB-like_DUF11"/>
</dbReference>
<evidence type="ECO:0000256" key="2">
    <source>
        <dbReference type="SAM" id="Phobius"/>
    </source>
</evidence>
<feature type="region of interest" description="Disordered" evidence="1">
    <location>
        <begin position="120"/>
        <end position="142"/>
    </location>
</feature>
<dbReference type="EMBL" id="AP025698">
    <property type="protein sequence ID" value="BDH78982.1"/>
    <property type="molecule type" value="Genomic_DNA"/>
</dbReference>
<keyword evidence="2" id="KW-0812">Transmembrane</keyword>
<gene>
    <name evidence="4" type="ORF">MTTB_03610</name>
</gene>
<sequence length="167" mass="17650">MPAAADLTISKTANQTTVNYLDTVKFTITVENLGPDTATGVIVEDLLPAGFEWISDSSNGSYDPLSGIWTVGELANGTMATLEVIAKVMVSDVTITNVATVTSDIYDPNLDNNRDSVTIKVSKKPTPKPPKPPKPGEVPMQPTGTPLSLMVFAVLSIIAGFATSRKI</sequence>
<reference evidence="4 5" key="1">
    <citation type="submission" date="2022-04" db="EMBL/GenBank/DDBJ databases">
        <title>Complete genome of Methanothermobacter tenebrarum strain RMAS.</title>
        <authorList>
            <person name="Nakamura K."/>
            <person name="Oshima K."/>
            <person name="Hattori M."/>
            <person name="Kamagata Y."/>
            <person name="Takamizawa K."/>
        </authorList>
    </citation>
    <scope>NUCLEOTIDE SEQUENCE [LARGE SCALE GENOMIC DNA]</scope>
    <source>
        <strain evidence="4 5">RMAS</strain>
    </source>
</reference>
<dbReference type="InterPro" id="IPR013783">
    <property type="entry name" value="Ig-like_fold"/>
</dbReference>
<dbReference type="Pfam" id="PF01345">
    <property type="entry name" value="DUF11"/>
    <property type="match status" value="1"/>
</dbReference>
<dbReference type="InterPro" id="IPR051172">
    <property type="entry name" value="Chlamydia_OmcB"/>
</dbReference>
<protein>
    <recommendedName>
        <fullName evidence="3">DUF11 domain-containing protein</fullName>
    </recommendedName>
</protein>
<keyword evidence="2" id="KW-1133">Transmembrane helix</keyword>
<evidence type="ECO:0000313" key="5">
    <source>
        <dbReference type="Proteomes" id="UP000831817"/>
    </source>
</evidence>
<dbReference type="Gene3D" id="2.60.40.10">
    <property type="entry name" value="Immunoglobulins"/>
    <property type="match status" value="1"/>
</dbReference>
<feature type="domain" description="DUF11" evidence="3">
    <location>
        <begin position="6"/>
        <end position="119"/>
    </location>
</feature>
<feature type="compositionally biased region" description="Pro residues" evidence="1">
    <location>
        <begin position="127"/>
        <end position="136"/>
    </location>
</feature>
<evidence type="ECO:0000256" key="1">
    <source>
        <dbReference type="SAM" id="MobiDB-lite"/>
    </source>
</evidence>
<accession>A0ABM7YC88</accession>